<keyword evidence="2" id="KW-1185">Reference proteome</keyword>
<dbReference type="Proteomes" id="UP000499080">
    <property type="component" value="Unassembled WGS sequence"/>
</dbReference>
<reference evidence="1 2" key="1">
    <citation type="journal article" date="2019" name="Sci. Rep.">
        <title>Orb-weaving spider Araneus ventricosus genome elucidates the spidroin gene catalogue.</title>
        <authorList>
            <person name="Kono N."/>
            <person name="Nakamura H."/>
            <person name="Ohtoshi R."/>
            <person name="Moran D.A.P."/>
            <person name="Shinohara A."/>
            <person name="Yoshida Y."/>
            <person name="Fujiwara M."/>
            <person name="Mori M."/>
            <person name="Tomita M."/>
            <person name="Arakawa K."/>
        </authorList>
    </citation>
    <scope>NUCLEOTIDE SEQUENCE [LARGE SCALE GENOMIC DNA]</scope>
</reference>
<organism evidence="1 2">
    <name type="scientific">Araneus ventricosus</name>
    <name type="common">Orbweaver spider</name>
    <name type="synonym">Epeira ventricosa</name>
    <dbReference type="NCBI Taxonomy" id="182803"/>
    <lineage>
        <taxon>Eukaryota</taxon>
        <taxon>Metazoa</taxon>
        <taxon>Ecdysozoa</taxon>
        <taxon>Arthropoda</taxon>
        <taxon>Chelicerata</taxon>
        <taxon>Arachnida</taxon>
        <taxon>Araneae</taxon>
        <taxon>Araneomorphae</taxon>
        <taxon>Entelegynae</taxon>
        <taxon>Araneoidea</taxon>
        <taxon>Araneidae</taxon>
        <taxon>Araneus</taxon>
    </lineage>
</organism>
<name>A0A4Y2I904_ARAVE</name>
<evidence type="ECO:0000313" key="2">
    <source>
        <dbReference type="Proteomes" id="UP000499080"/>
    </source>
</evidence>
<protein>
    <submittedName>
        <fullName evidence="1">Uncharacterized protein</fullName>
    </submittedName>
</protein>
<gene>
    <name evidence="1" type="ORF">AVEN_83266_1</name>
</gene>
<evidence type="ECO:0000313" key="1">
    <source>
        <dbReference type="EMBL" id="GBM74158.1"/>
    </source>
</evidence>
<accession>A0A4Y2I904</accession>
<comment type="caution">
    <text evidence="1">The sequence shown here is derived from an EMBL/GenBank/DDBJ whole genome shotgun (WGS) entry which is preliminary data.</text>
</comment>
<proteinExistence type="predicted"/>
<dbReference type="AlphaFoldDB" id="A0A4Y2I904"/>
<sequence length="106" mass="12007">MVIHHDSFSCKKLSKKDTIQTVHTGTTYIHHFFFLPKKSSSSASRFSNHPFSSEGIKPLFTLRPCVTEKNNARLDKLVVRRYFRVNLGIASPAVMCGEYCKPALCT</sequence>
<dbReference type="EMBL" id="BGPR01105766">
    <property type="protein sequence ID" value="GBM74158.1"/>
    <property type="molecule type" value="Genomic_DNA"/>
</dbReference>